<comment type="caution">
    <text evidence="10">The sequence shown here is derived from an EMBL/GenBank/DDBJ whole genome shotgun (WGS) entry which is preliminary data.</text>
</comment>
<organism evidence="10 11">
    <name type="scientific">Xenorhabdus hominickii</name>
    <dbReference type="NCBI Taxonomy" id="351679"/>
    <lineage>
        <taxon>Bacteria</taxon>
        <taxon>Pseudomonadati</taxon>
        <taxon>Pseudomonadota</taxon>
        <taxon>Gammaproteobacteria</taxon>
        <taxon>Enterobacterales</taxon>
        <taxon>Morganellaceae</taxon>
        <taxon>Xenorhabdus</taxon>
    </lineage>
</organism>
<evidence type="ECO:0000256" key="2">
    <source>
        <dbReference type="ARBA" id="ARBA00004746"/>
    </source>
</evidence>
<comment type="catalytic activity">
    <reaction evidence="1 8">
        <text>malonyl-[ACP] + S-adenosyl-L-methionine = malonyl-[ACP] methyl ester + S-adenosyl-L-homocysteine</text>
        <dbReference type="Rhea" id="RHEA:17105"/>
        <dbReference type="Rhea" id="RHEA-COMP:9623"/>
        <dbReference type="Rhea" id="RHEA-COMP:9954"/>
        <dbReference type="ChEBI" id="CHEBI:57856"/>
        <dbReference type="ChEBI" id="CHEBI:59789"/>
        <dbReference type="ChEBI" id="CHEBI:78449"/>
        <dbReference type="ChEBI" id="CHEBI:78845"/>
        <dbReference type="EC" id="2.1.1.197"/>
    </reaction>
</comment>
<dbReference type="PANTHER" id="PTHR13090:SF1">
    <property type="entry name" value="ARGININE-HYDROXYLASE NDUFAF5, MITOCHONDRIAL"/>
    <property type="match status" value="1"/>
</dbReference>
<evidence type="ECO:0000259" key="9">
    <source>
        <dbReference type="Pfam" id="PF08241"/>
    </source>
</evidence>
<dbReference type="AlphaFoldDB" id="A0A2G0QAT2"/>
<sequence>MYYWGHCMDQTVKCTQAVKYVDKQAIAGAFGRVAAKYDTVAKLQQQTGEYLMALVQTEKTGIRVLDAGCGTGFFSARWKQKGKQVIALDLASGMLSHAQNQQVADYYLQGDIEHLGLADNSVDICFSNLAVQWCNDLPNALQEFYRVTRPGGIIVFSTLAQGSLYELETAWKRVDDYRHINQFLSLQTITQACRSYRHQIISRQYDQHYPQLLPLLNSLKGIGATHLHHGRQQGLMTRKRLNALAEVYPTNNGHYPLSYQIAFGVIYCDK</sequence>
<proteinExistence type="inferred from homology"/>
<evidence type="ECO:0000256" key="5">
    <source>
        <dbReference type="ARBA" id="ARBA00022679"/>
    </source>
</evidence>
<dbReference type="Proteomes" id="UP000225433">
    <property type="component" value="Unassembled WGS sequence"/>
</dbReference>
<dbReference type="InterPro" id="IPR011814">
    <property type="entry name" value="BioC"/>
</dbReference>
<dbReference type="GO" id="GO:0009102">
    <property type="term" value="P:biotin biosynthetic process"/>
    <property type="evidence" value="ECO:0007669"/>
    <property type="project" value="UniProtKB-UniRule"/>
</dbReference>
<dbReference type="Gene3D" id="3.40.50.150">
    <property type="entry name" value="Vaccinia Virus protein VP39"/>
    <property type="match status" value="1"/>
</dbReference>
<dbReference type="SUPFAM" id="SSF53335">
    <property type="entry name" value="S-adenosyl-L-methionine-dependent methyltransferases"/>
    <property type="match status" value="1"/>
</dbReference>
<dbReference type="EC" id="2.1.1.197" evidence="3 8"/>
<comment type="pathway">
    <text evidence="2 8">Cofactor biosynthesis; biotin biosynthesis.</text>
</comment>
<name>A0A2G0QAT2_XENHO</name>
<evidence type="ECO:0000313" key="11">
    <source>
        <dbReference type="Proteomes" id="UP000225433"/>
    </source>
</evidence>
<feature type="domain" description="Methyltransferase type 11" evidence="9">
    <location>
        <begin position="65"/>
        <end position="156"/>
    </location>
</feature>
<dbReference type="CDD" id="cd02440">
    <property type="entry name" value="AdoMet_MTases"/>
    <property type="match status" value="1"/>
</dbReference>
<dbReference type="InterPro" id="IPR029063">
    <property type="entry name" value="SAM-dependent_MTases_sf"/>
</dbReference>
<dbReference type="InterPro" id="IPR013216">
    <property type="entry name" value="Methyltransf_11"/>
</dbReference>
<gene>
    <name evidence="8" type="primary">bioC</name>
    <name evidence="10" type="ORF">Xhom_01754</name>
</gene>
<dbReference type="Pfam" id="PF08241">
    <property type="entry name" value="Methyltransf_11"/>
    <property type="match status" value="1"/>
</dbReference>
<dbReference type="GO" id="GO:0010340">
    <property type="term" value="F:carboxyl-O-methyltransferase activity"/>
    <property type="evidence" value="ECO:0007669"/>
    <property type="project" value="UniProtKB-UniRule"/>
</dbReference>
<evidence type="ECO:0000256" key="8">
    <source>
        <dbReference type="HAMAP-Rule" id="MF_00835"/>
    </source>
</evidence>
<dbReference type="GO" id="GO:0102130">
    <property type="term" value="F:malonyl-CoA methyltransferase activity"/>
    <property type="evidence" value="ECO:0007669"/>
    <property type="project" value="UniProtKB-EC"/>
</dbReference>
<keyword evidence="5 8" id="KW-0808">Transferase</keyword>
<evidence type="ECO:0000256" key="3">
    <source>
        <dbReference type="ARBA" id="ARBA00012327"/>
    </source>
</evidence>
<dbReference type="STRING" id="351679.A9255_09350"/>
<comment type="similarity">
    <text evidence="8">Belongs to the methyltransferase superfamily.</text>
</comment>
<accession>A0A2G0QAT2</accession>
<dbReference type="UniPathway" id="UPA00078"/>
<keyword evidence="7 8" id="KW-0093">Biotin biosynthesis</keyword>
<dbReference type="GO" id="GO:0008757">
    <property type="term" value="F:S-adenosylmethionine-dependent methyltransferase activity"/>
    <property type="evidence" value="ECO:0007669"/>
    <property type="project" value="InterPro"/>
</dbReference>
<evidence type="ECO:0000313" key="10">
    <source>
        <dbReference type="EMBL" id="PHM56269.1"/>
    </source>
</evidence>
<reference evidence="10 11" key="1">
    <citation type="journal article" date="2017" name="Nat. Microbiol.">
        <title>Natural product diversity associated with the nematode symbionts Photorhabdus and Xenorhabdus.</title>
        <authorList>
            <person name="Tobias N.J."/>
            <person name="Wolff H."/>
            <person name="Djahanschiri B."/>
            <person name="Grundmann F."/>
            <person name="Kronenwerth M."/>
            <person name="Shi Y.M."/>
            <person name="Simonyi S."/>
            <person name="Grun P."/>
            <person name="Shapiro-Ilan D."/>
            <person name="Pidot S.J."/>
            <person name="Stinear T.P."/>
            <person name="Ebersberger I."/>
            <person name="Bode H.B."/>
        </authorList>
    </citation>
    <scope>NUCLEOTIDE SEQUENCE [LARGE SCALE GENOMIC DNA]</scope>
    <source>
        <strain evidence="10 11">DSM 17903</strain>
    </source>
</reference>
<dbReference type="PANTHER" id="PTHR13090">
    <property type="entry name" value="ARGININE-HYDROXYLASE NDUFAF5, MITOCHONDRIAL"/>
    <property type="match status" value="1"/>
</dbReference>
<comment type="function">
    <text evidence="8">Converts the free carboxyl group of a malonyl-thioester to its methyl ester by transfer of a methyl group from S-adenosyl-L-methionine (SAM). It allows to synthesize pimeloyl-ACP via the fatty acid synthetic pathway.</text>
</comment>
<dbReference type="EMBL" id="NJAI01000002">
    <property type="protein sequence ID" value="PHM56269.1"/>
    <property type="molecule type" value="Genomic_DNA"/>
</dbReference>
<keyword evidence="6 8" id="KW-0949">S-adenosyl-L-methionine</keyword>
<dbReference type="NCBIfam" id="TIGR02072">
    <property type="entry name" value="BioC"/>
    <property type="match status" value="1"/>
</dbReference>
<dbReference type="GO" id="GO:0032259">
    <property type="term" value="P:methylation"/>
    <property type="evidence" value="ECO:0007669"/>
    <property type="project" value="UniProtKB-KW"/>
</dbReference>
<evidence type="ECO:0000256" key="1">
    <source>
        <dbReference type="ARBA" id="ARBA00000852"/>
    </source>
</evidence>
<dbReference type="InterPro" id="IPR050602">
    <property type="entry name" value="Malonyl-ACP_OMT"/>
</dbReference>
<dbReference type="HAMAP" id="MF_00835">
    <property type="entry name" value="BioC"/>
    <property type="match status" value="1"/>
</dbReference>
<evidence type="ECO:0000256" key="4">
    <source>
        <dbReference type="ARBA" id="ARBA00022603"/>
    </source>
</evidence>
<evidence type="ECO:0000256" key="7">
    <source>
        <dbReference type="ARBA" id="ARBA00022756"/>
    </source>
</evidence>
<protein>
    <recommendedName>
        <fullName evidence="3 8">Malonyl-[acyl-carrier protein] O-methyltransferase</fullName>
        <shortName evidence="8">Malonyl-ACP O-methyltransferase</shortName>
        <ecNumber evidence="3 8">2.1.1.197</ecNumber>
    </recommendedName>
    <alternativeName>
        <fullName evidence="8">Biotin synthesis protein BioC</fullName>
    </alternativeName>
</protein>
<evidence type="ECO:0000256" key="6">
    <source>
        <dbReference type="ARBA" id="ARBA00022691"/>
    </source>
</evidence>
<keyword evidence="4 8" id="KW-0489">Methyltransferase</keyword>